<name>A0A2A6RE77_9CHLR</name>
<evidence type="ECO:0000313" key="2">
    <source>
        <dbReference type="Proteomes" id="UP000220527"/>
    </source>
</evidence>
<reference evidence="2" key="1">
    <citation type="submission" date="2017-08" db="EMBL/GenBank/DDBJ databases">
        <authorList>
            <person name="Grouzdev D.S."/>
            <person name="Gaisin V.A."/>
            <person name="Rysina M.S."/>
            <person name="Gorlenko V.M."/>
        </authorList>
    </citation>
    <scope>NUCLEOTIDE SEQUENCE [LARGE SCALE GENOMIC DNA]</scope>
    <source>
        <strain evidence="2">Kir15-3F</strain>
    </source>
</reference>
<comment type="caution">
    <text evidence="1">The sequence shown here is derived from an EMBL/GenBank/DDBJ whole genome shotgun (WGS) entry which is preliminary data.</text>
</comment>
<dbReference type="EMBL" id="NQWI01000168">
    <property type="protein sequence ID" value="PDW00803.1"/>
    <property type="molecule type" value="Genomic_DNA"/>
</dbReference>
<gene>
    <name evidence="1" type="ORF">CJ255_20195</name>
</gene>
<dbReference type="Proteomes" id="UP000220527">
    <property type="component" value="Unassembled WGS sequence"/>
</dbReference>
<accession>A0A2A6RE77</accession>
<organism evidence="1 2">
    <name type="scientific">Candidatus Viridilinea mediisalina</name>
    <dbReference type="NCBI Taxonomy" id="2024553"/>
    <lineage>
        <taxon>Bacteria</taxon>
        <taxon>Bacillati</taxon>
        <taxon>Chloroflexota</taxon>
        <taxon>Chloroflexia</taxon>
        <taxon>Chloroflexales</taxon>
        <taxon>Chloroflexineae</taxon>
        <taxon>Oscillochloridaceae</taxon>
        <taxon>Candidatus Viridilinea</taxon>
    </lineage>
</organism>
<protein>
    <submittedName>
        <fullName evidence="1">Uncharacterized protein</fullName>
    </submittedName>
</protein>
<keyword evidence="2" id="KW-1185">Reference proteome</keyword>
<evidence type="ECO:0000313" key="1">
    <source>
        <dbReference type="EMBL" id="PDW00803.1"/>
    </source>
</evidence>
<dbReference type="AlphaFoldDB" id="A0A2A6RE77"/>
<proteinExistence type="predicted"/>
<sequence>MLTASELVGAGGGSPHQVVESFLEDLNAALNDPALTDIEVRRGWAERLASHFAPSERVDQRAALGLMLARFAHGAANPAVGAYATLEVSFSGTEVIERHEDRALVRVVDGQLILRFYNAEGDLLRERTGGLIDLIGEQRGALPTLQVGGSWFMTEG</sequence>